<evidence type="ECO:0000313" key="3">
    <source>
        <dbReference type="Proteomes" id="UP001302349"/>
    </source>
</evidence>
<feature type="coiled-coil region" evidence="1">
    <location>
        <begin position="44"/>
        <end position="78"/>
    </location>
</feature>
<gene>
    <name evidence="2" type="ORF">RT717_14895</name>
</gene>
<proteinExistence type="predicted"/>
<sequence>MKIIIGVQTVIIVFFYIFSSIKAKEAERTTALLIGQETLLVQAQQEAELQAELALKNAAVAQRQADLARQALEACENSK</sequence>
<accession>A0ABZ0IH43</accession>
<reference evidence="2 3" key="1">
    <citation type="journal article" date="2023" name="Microbiol. Resour. Announc.">
        <title>Complete Genome Sequence of Imperialibacter roseus strain P4T.</title>
        <authorList>
            <person name="Tizabi D.R."/>
            <person name="Bachvaroff T."/>
            <person name="Hill R.T."/>
        </authorList>
    </citation>
    <scope>NUCLEOTIDE SEQUENCE [LARGE SCALE GENOMIC DNA]</scope>
    <source>
        <strain evidence="2 3">P4T</strain>
    </source>
</reference>
<dbReference type="Proteomes" id="UP001302349">
    <property type="component" value="Chromosome"/>
</dbReference>
<name>A0ABZ0IH43_9BACT</name>
<dbReference type="RefSeq" id="WP_317487176.1">
    <property type="nucleotide sequence ID" value="NZ_CP136051.1"/>
</dbReference>
<protein>
    <submittedName>
        <fullName evidence="2">Uncharacterized protein</fullName>
    </submittedName>
</protein>
<keyword evidence="3" id="KW-1185">Reference proteome</keyword>
<evidence type="ECO:0000256" key="1">
    <source>
        <dbReference type="SAM" id="Coils"/>
    </source>
</evidence>
<dbReference type="EMBL" id="CP136051">
    <property type="protein sequence ID" value="WOK04365.1"/>
    <property type="molecule type" value="Genomic_DNA"/>
</dbReference>
<keyword evidence="1" id="KW-0175">Coiled coil</keyword>
<organism evidence="2 3">
    <name type="scientific">Imperialibacter roseus</name>
    <dbReference type="NCBI Taxonomy" id="1324217"/>
    <lineage>
        <taxon>Bacteria</taxon>
        <taxon>Pseudomonadati</taxon>
        <taxon>Bacteroidota</taxon>
        <taxon>Cytophagia</taxon>
        <taxon>Cytophagales</taxon>
        <taxon>Flammeovirgaceae</taxon>
        <taxon>Imperialibacter</taxon>
    </lineage>
</organism>
<evidence type="ECO:0000313" key="2">
    <source>
        <dbReference type="EMBL" id="WOK04365.1"/>
    </source>
</evidence>